<reference evidence="5" key="1">
    <citation type="submission" date="2021-07" db="EMBL/GenBank/DDBJ databases">
        <authorList>
            <person name="Catto M.A."/>
            <person name="Jacobson A."/>
            <person name="Kennedy G."/>
            <person name="Labadie P."/>
            <person name="Hunt B.G."/>
            <person name="Srinivasan R."/>
        </authorList>
    </citation>
    <scope>NUCLEOTIDE SEQUENCE</scope>
    <source>
        <strain evidence="5">PL_HMW_Pooled</strain>
        <tissue evidence="5">Head</tissue>
    </source>
</reference>
<evidence type="ECO:0000256" key="1">
    <source>
        <dbReference type="ARBA" id="ARBA00004496"/>
    </source>
</evidence>
<dbReference type="GO" id="GO:0032133">
    <property type="term" value="C:chromosome passenger complex"/>
    <property type="evidence" value="ECO:0007669"/>
    <property type="project" value="TreeGrafter"/>
</dbReference>
<dbReference type="PANTHER" id="PTHR13142:SF1">
    <property type="entry name" value="INNER CENTROMERE PROTEIN"/>
    <property type="match status" value="1"/>
</dbReference>
<dbReference type="GO" id="GO:0030496">
    <property type="term" value="C:midbody"/>
    <property type="evidence" value="ECO:0007669"/>
    <property type="project" value="TreeGrafter"/>
</dbReference>
<dbReference type="EMBL" id="JAHWGI010001270">
    <property type="protein sequence ID" value="KAK3926804.1"/>
    <property type="molecule type" value="Genomic_DNA"/>
</dbReference>
<keyword evidence="2" id="KW-0963">Cytoplasm</keyword>
<proteinExistence type="predicted"/>
<dbReference type="Proteomes" id="UP001219518">
    <property type="component" value="Unassembled WGS sequence"/>
</dbReference>
<evidence type="ECO:0000313" key="5">
    <source>
        <dbReference type="EMBL" id="KAK3926804.1"/>
    </source>
</evidence>
<dbReference type="Gene3D" id="6.10.250.2990">
    <property type="match status" value="1"/>
</dbReference>
<gene>
    <name evidence="5" type="ORF">KUF71_015140</name>
</gene>
<comment type="caution">
    <text evidence="5">The sequence shown here is derived from an EMBL/GenBank/DDBJ whole genome shotgun (WGS) entry which is preliminary data.</text>
</comment>
<reference evidence="5" key="2">
    <citation type="journal article" date="2023" name="BMC Genomics">
        <title>Pest status, molecular evolution, and epigenetic factors derived from the genome assembly of Frankliniella fusca, a thysanopteran phytovirus vector.</title>
        <authorList>
            <person name="Catto M.A."/>
            <person name="Labadie P.E."/>
            <person name="Jacobson A.L."/>
            <person name="Kennedy G.G."/>
            <person name="Srinivasan R."/>
            <person name="Hunt B.G."/>
        </authorList>
    </citation>
    <scope>NUCLEOTIDE SEQUENCE</scope>
    <source>
        <strain evidence="5">PL_HMW_Pooled</strain>
    </source>
</reference>
<feature type="coiled-coil region" evidence="3">
    <location>
        <begin position="158"/>
        <end position="275"/>
    </location>
</feature>
<protein>
    <submittedName>
        <fullName evidence="5">Inner centromere protein A</fullName>
    </submittedName>
</protein>
<evidence type="ECO:0000256" key="3">
    <source>
        <dbReference type="SAM" id="Coils"/>
    </source>
</evidence>
<dbReference type="GO" id="GO:0051257">
    <property type="term" value="P:meiotic spindle midzone assembly"/>
    <property type="evidence" value="ECO:0007669"/>
    <property type="project" value="TreeGrafter"/>
</dbReference>
<dbReference type="GO" id="GO:0005634">
    <property type="term" value="C:nucleus"/>
    <property type="evidence" value="ECO:0007669"/>
    <property type="project" value="TreeGrafter"/>
</dbReference>
<feature type="compositionally biased region" description="Polar residues" evidence="4">
    <location>
        <begin position="303"/>
        <end position="319"/>
    </location>
</feature>
<dbReference type="GO" id="GO:0000281">
    <property type="term" value="P:mitotic cytokinesis"/>
    <property type="evidence" value="ECO:0007669"/>
    <property type="project" value="TreeGrafter"/>
</dbReference>
<accession>A0AAE1HSV7</accession>
<feature type="region of interest" description="Disordered" evidence="4">
    <location>
        <begin position="300"/>
        <end position="354"/>
    </location>
</feature>
<evidence type="ECO:0000256" key="2">
    <source>
        <dbReference type="ARBA" id="ARBA00022490"/>
    </source>
</evidence>
<sequence>MAKTRSLVNGAPEPGKVSSKVVYATMHFLELKCAHIIFFYARVTSAFAANLDYLVHPSQQDEDTASETVLTQLVHSSNRTRETPLSSNFNRLKPIASTSRIPVPILKATFPSDNCIGPLTPSFQRSNSFTVSKSFNLITASRAVHQPINKEDSKTNFKSKIEAAIKKKEEIMNAQMEEKKRMREAKWLKVRAQREAKERGNLEKLIKKEARQKQIQAEREEKIREDNLKKKLLAEKKAAEFEERRRQEKAKLAKIKQQLEEEAEQTADLSQLDQEYAQRKLKGMAQEIEAAAYRVKETEIHSKQASSKSQADLTFTSEPQKNHQTKTNANNHCIADDGPDDSSDEEKPKKPVPLWAQTSHRLPKLLEDQYITQFQVYLFFGSGKTTPDLCKIFSEIDRRMLLRKSSAVWCTPPKVKG</sequence>
<keyword evidence="3" id="KW-0175">Coiled coil</keyword>
<keyword evidence="6" id="KW-1185">Reference proteome</keyword>
<name>A0AAE1HSV7_9NEOP</name>
<comment type="subcellular location">
    <subcellularLocation>
        <location evidence="1">Cytoplasm</location>
    </subcellularLocation>
</comment>
<organism evidence="5 6">
    <name type="scientific">Frankliniella fusca</name>
    <dbReference type="NCBI Taxonomy" id="407009"/>
    <lineage>
        <taxon>Eukaryota</taxon>
        <taxon>Metazoa</taxon>
        <taxon>Ecdysozoa</taxon>
        <taxon>Arthropoda</taxon>
        <taxon>Hexapoda</taxon>
        <taxon>Insecta</taxon>
        <taxon>Pterygota</taxon>
        <taxon>Neoptera</taxon>
        <taxon>Paraneoptera</taxon>
        <taxon>Thysanoptera</taxon>
        <taxon>Terebrantia</taxon>
        <taxon>Thripoidea</taxon>
        <taxon>Thripidae</taxon>
        <taxon>Frankliniella</taxon>
    </lineage>
</organism>
<evidence type="ECO:0000256" key="4">
    <source>
        <dbReference type="SAM" id="MobiDB-lite"/>
    </source>
</evidence>
<dbReference type="PANTHER" id="PTHR13142">
    <property type="entry name" value="INNER CENTROMERE PROTEIN"/>
    <property type="match status" value="1"/>
</dbReference>
<dbReference type="GO" id="GO:0005737">
    <property type="term" value="C:cytoplasm"/>
    <property type="evidence" value="ECO:0007669"/>
    <property type="project" value="UniProtKB-SubCell"/>
</dbReference>
<dbReference type="GO" id="GO:0000776">
    <property type="term" value="C:kinetochore"/>
    <property type="evidence" value="ECO:0007669"/>
    <property type="project" value="TreeGrafter"/>
</dbReference>
<dbReference type="GO" id="GO:0051310">
    <property type="term" value="P:metaphase chromosome alignment"/>
    <property type="evidence" value="ECO:0007669"/>
    <property type="project" value="TreeGrafter"/>
</dbReference>
<dbReference type="AlphaFoldDB" id="A0AAE1HSV7"/>
<dbReference type="GO" id="GO:1990385">
    <property type="term" value="C:meiotic spindle midzone"/>
    <property type="evidence" value="ECO:0007669"/>
    <property type="project" value="TreeGrafter"/>
</dbReference>
<evidence type="ECO:0000313" key="6">
    <source>
        <dbReference type="Proteomes" id="UP001219518"/>
    </source>
</evidence>